<keyword evidence="3" id="KW-1185">Reference proteome</keyword>
<dbReference type="Proteomes" id="UP000234323">
    <property type="component" value="Unassembled WGS sequence"/>
</dbReference>
<dbReference type="Gene3D" id="3.40.50.11350">
    <property type="match status" value="1"/>
</dbReference>
<gene>
    <name evidence="2" type="ORF">RhiirA4_467933</name>
</gene>
<dbReference type="EMBL" id="LLXI01000965">
    <property type="protein sequence ID" value="PKY51089.1"/>
    <property type="molecule type" value="Genomic_DNA"/>
</dbReference>
<dbReference type="VEuPathDB" id="FungiDB:RhiirFUN_010615"/>
<protein>
    <recommendedName>
        <fullName evidence="4">Proteophosphoglycan 5</fullName>
    </recommendedName>
</protein>
<keyword evidence="1" id="KW-1133">Transmembrane helix</keyword>
<evidence type="ECO:0000313" key="3">
    <source>
        <dbReference type="Proteomes" id="UP000234323"/>
    </source>
</evidence>
<organism evidence="2 3">
    <name type="scientific">Rhizophagus irregularis</name>
    <dbReference type="NCBI Taxonomy" id="588596"/>
    <lineage>
        <taxon>Eukaryota</taxon>
        <taxon>Fungi</taxon>
        <taxon>Fungi incertae sedis</taxon>
        <taxon>Mucoromycota</taxon>
        <taxon>Glomeromycotina</taxon>
        <taxon>Glomeromycetes</taxon>
        <taxon>Glomerales</taxon>
        <taxon>Glomeraceae</taxon>
        <taxon>Rhizophagus</taxon>
    </lineage>
</organism>
<sequence length="420" mass="49005">MVENNNIKITQNQISFTSSYFFTKKFIIIVFFILGLSNLLFNLFYGQKNLFGELKLENETSPSNIPTPILSNDNDTKIVQESRDVLINRKYCGKDEFLPNVGGSRMHVCRPFPFSFYYDIDGLQQIFPTVQFITQQDFMKWTKELEEKPDTFHAHIAPRGNHFFECLNQFNLKLNSNITFKRIYLGVNVLYPPTENYTKIENFMLKELQTNSKVLLIKHNLPMLLFNDTLNFPVIPYSKNLINIQNNIMKKLDNYLAIHWRIENSNIKLLSKCSTSLVSWIKNFTLEHKIDNIYFATDYPLHGNYDKAQSASFYNIREEHHQAIRTLNSTIKLNTWISLNALDDLKNDDDEKIKWELEGSGIQGILDKLVLINADWFVSGPRGCARIQSRFTRRIKNAREKLINSGNTKIKNISTVWSLI</sequence>
<proteinExistence type="predicted"/>
<feature type="transmembrane region" description="Helical" evidence="1">
    <location>
        <begin position="26"/>
        <end position="45"/>
    </location>
</feature>
<dbReference type="VEuPathDB" id="FungiDB:RhiirA1_463356"/>
<evidence type="ECO:0000256" key="1">
    <source>
        <dbReference type="SAM" id="Phobius"/>
    </source>
</evidence>
<dbReference type="AlphaFoldDB" id="A0A2I1GWT8"/>
<comment type="caution">
    <text evidence="2">The sequence shown here is derived from an EMBL/GenBank/DDBJ whole genome shotgun (WGS) entry which is preliminary data.</text>
</comment>
<keyword evidence="1" id="KW-0472">Membrane</keyword>
<evidence type="ECO:0000313" key="2">
    <source>
        <dbReference type="EMBL" id="PKY51089.1"/>
    </source>
</evidence>
<name>A0A2I1GWT8_9GLOM</name>
<keyword evidence="1" id="KW-0812">Transmembrane</keyword>
<accession>A0A2I1GWT8</accession>
<evidence type="ECO:0008006" key="4">
    <source>
        <dbReference type="Google" id="ProtNLM"/>
    </source>
</evidence>
<dbReference type="VEuPathDB" id="FungiDB:FUN_006667"/>
<reference evidence="2 3" key="1">
    <citation type="submission" date="2015-10" db="EMBL/GenBank/DDBJ databases">
        <title>Genome analyses suggest a sexual origin of heterokaryosis in a supposedly ancient asexual fungus.</title>
        <authorList>
            <person name="Ropars J."/>
            <person name="Sedzielewska K."/>
            <person name="Noel J."/>
            <person name="Charron P."/>
            <person name="Farinelli L."/>
            <person name="Marton T."/>
            <person name="Kruger M."/>
            <person name="Pelin A."/>
            <person name="Brachmann A."/>
            <person name="Corradi N."/>
        </authorList>
    </citation>
    <scope>NUCLEOTIDE SEQUENCE [LARGE SCALE GENOMIC DNA]</scope>
    <source>
        <strain evidence="2 3">A4</strain>
    </source>
</reference>